<accession>A0A811QKJ7</accession>
<dbReference type="PANTHER" id="PTHR18868">
    <property type="entry name" value="OS07G0665300 PROTEIN-RELATED"/>
    <property type="match status" value="1"/>
</dbReference>
<dbReference type="Gene3D" id="2.40.10.120">
    <property type="match status" value="2"/>
</dbReference>
<dbReference type="AlphaFoldDB" id="A0A811QKJ7"/>
<dbReference type="Pfam" id="PF13365">
    <property type="entry name" value="Trypsin_2"/>
    <property type="match status" value="2"/>
</dbReference>
<protein>
    <submittedName>
        <fullName evidence="1">Uncharacterized protein</fullName>
    </submittedName>
</protein>
<keyword evidence="2" id="KW-1185">Reference proteome</keyword>
<dbReference type="OrthoDB" id="618521at2759"/>
<dbReference type="PANTHER" id="PTHR18868:SF38">
    <property type="entry name" value="OS01G0776500 PROTEIN"/>
    <property type="match status" value="1"/>
</dbReference>
<evidence type="ECO:0000313" key="2">
    <source>
        <dbReference type="Proteomes" id="UP000604825"/>
    </source>
</evidence>
<proteinExistence type="predicted"/>
<gene>
    <name evidence="1" type="ORF">NCGR_LOCUS42978</name>
</gene>
<organism evidence="1 2">
    <name type="scientific">Miscanthus lutarioriparius</name>
    <dbReference type="NCBI Taxonomy" id="422564"/>
    <lineage>
        <taxon>Eukaryota</taxon>
        <taxon>Viridiplantae</taxon>
        <taxon>Streptophyta</taxon>
        <taxon>Embryophyta</taxon>
        <taxon>Tracheophyta</taxon>
        <taxon>Spermatophyta</taxon>
        <taxon>Magnoliopsida</taxon>
        <taxon>Liliopsida</taxon>
        <taxon>Poales</taxon>
        <taxon>Poaceae</taxon>
        <taxon>PACMAD clade</taxon>
        <taxon>Panicoideae</taxon>
        <taxon>Andropogonodae</taxon>
        <taxon>Andropogoneae</taxon>
        <taxon>Saccharinae</taxon>
        <taxon>Miscanthus</taxon>
    </lineage>
</organism>
<sequence length="572" mass="64044">MLANKRDGGDLAGSSNANKRTRSFLSGDDLYWYANKGIWSELGEKRALKLSKSVVSLALSDGHTVLFSFSGIVVEELRCGYRFLTSASLIRALKEHDDLKIEVRHEQNVVIGFLEEYDLDHEIAVVKITSSLNLNAVFLHNVSHYQPYNDVVSLGRDISGKLLATTGKLTPISSGSDRRYLMFSSCKLSEFMEGGPLFDCHGAFVGMNLVPSMEKSFFLPVHLISERLKHFETTEERAVFLARVNELKPERVGGTPTDIPDSHPKVAPDKDHYRYLEVLGYPRPTKSGMTLVNTFEEPFGDIYHHGVWKQLSRGVSEKIHHSVVTLASFKGDERFFACSGTFIDWDGKFQYNGCQIILTSACLVRNPDYPYDEGNKIVDGLRIKVSIPGKKRRKGTLIHCNLHYNVALVSVKTSSAVSLPVVRHARENLCSKLVVAVGRCFKSGDLMASSGELAPHWSGPFDFKRLLYSTCRIKKAGIGGPLVDAEGNYIGMNFYDQKVGNPVLFCDDIVDILDRFKKGTAAELDNDLTRWPVPWPKWLRPGDRNGLMEWEQRIIDSGCPYNYSGGDIFIVK</sequence>
<dbReference type="InterPro" id="IPR009003">
    <property type="entry name" value="Peptidase_S1_PA"/>
</dbReference>
<evidence type="ECO:0000313" key="1">
    <source>
        <dbReference type="EMBL" id="CAD6259541.1"/>
    </source>
</evidence>
<dbReference type="Proteomes" id="UP000604825">
    <property type="component" value="Unassembled WGS sequence"/>
</dbReference>
<reference evidence="1" key="1">
    <citation type="submission" date="2020-10" db="EMBL/GenBank/DDBJ databases">
        <authorList>
            <person name="Han B."/>
            <person name="Lu T."/>
            <person name="Zhao Q."/>
            <person name="Huang X."/>
            <person name="Zhao Y."/>
        </authorList>
    </citation>
    <scope>NUCLEOTIDE SEQUENCE</scope>
</reference>
<comment type="caution">
    <text evidence="1">The sequence shown here is derived from an EMBL/GenBank/DDBJ whole genome shotgun (WGS) entry which is preliminary data.</text>
</comment>
<dbReference type="EMBL" id="CAJGYO010000011">
    <property type="protein sequence ID" value="CAD6259541.1"/>
    <property type="molecule type" value="Genomic_DNA"/>
</dbReference>
<dbReference type="SUPFAM" id="SSF50494">
    <property type="entry name" value="Trypsin-like serine proteases"/>
    <property type="match status" value="2"/>
</dbReference>
<name>A0A811QKJ7_9POAL</name>